<dbReference type="InterPro" id="IPR000926">
    <property type="entry name" value="RibA"/>
</dbReference>
<evidence type="ECO:0000313" key="12">
    <source>
        <dbReference type="Proteomes" id="UP000723463"/>
    </source>
</evidence>
<dbReference type="GO" id="GO:0009231">
    <property type="term" value="P:riboflavin biosynthetic process"/>
    <property type="evidence" value="ECO:0007669"/>
    <property type="project" value="UniProtKB-KW"/>
</dbReference>
<dbReference type="InterPro" id="IPR036144">
    <property type="entry name" value="RibA-like_sf"/>
</dbReference>
<comment type="pathway">
    <text evidence="1">Cofactor biosynthesis; riboflavin biosynthesis.</text>
</comment>
<dbReference type="AlphaFoldDB" id="A0A9P6FBF2"/>
<keyword evidence="5" id="KW-0547">Nucleotide-binding</keyword>
<dbReference type="InterPro" id="IPR032677">
    <property type="entry name" value="GTP_cyclohydro_II"/>
</dbReference>
<dbReference type="CDD" id="cd00641">
    <property type="entry name" value="GTP_cyclohydro2"/>
    <property type="match status" value="1"/>
</dbReference>
<dbReference type="GO" id="GO:0003935">
    <property type="term" value="F:GTP cyclohydrolase II activity"/>
    <property type="evidence" value="ECO:0007669"/>
    <property type="project" value="UniProtKB-EC"/>
</dbReference>
<keyword evidence="4" id="KW-0686">Riboflavin biosynthesis</keyword>
<feature type="compositionally biased region" description="Low complexity" evidence="9">
    <location>
        <begin position="87"/>
        <end position="105"/>
    </location>
</feature>
<evidence type="ECO:0000256" key="4">
    <source>
        <dbReference type="ARBA" id="ARBA00022619"/>
    </source>
</evidence>
<accession>A0A9P6FBF2</accession>
<comment type="similarity">
    <text evidence="2">Belongs to the GTP cyclohydrolase II family.</text>
</comment>
<evidence type="ECO:0000256" key="1">
    <source>
        <dbReference type="ARBA" id="ARBA00005104"/>
    </source>
</evidence>
<evidence type="ECO:0000256" key="2">
    <source>
        <dbReference type="ARBA" id="ARBA00008131"/>
    </source>
</evidence>
<dbReference type="Proteomes" id="UP000723463">
    <property type="component" value="Unassembled WGS sequence"/>
</dbReference>
<feature type="compositionally biased region" description="Basic residues" evidence="9">
    <location>
        <begin position="26"/>
        <end position="48"/>
    </location>
</feature>
<organism evidence="11 12">
    <name type="scientific">Mortierella hygrophila</name>
    <dbReference type="NCBI Taxonomy" id="979708"/>
    <lineage>
        <taxon>Eukaryota</taxon>
        <taxon>Fungi</taxon>
        <taxon>Fungi incertae sedis</taxon>
        <taxon>Mucoromycota</taxon>
        <taxon>Mortierellomycotina</taxon>
        <taxon>Mortierellomycetes</taxon>
        <taxon>Mortierellales</taxon>
        <taxon>Mortierellaceae</taxon>
        <taxon>Mortierella</taxon>
    </lineage>
</organism>
<name>A0A9P6FBF2_9FUNG</name>
<dbReference type="NCBIfam" id="TIGR00505">
    <property type="entry name" value="ribA"/>
    <property type="match status" value="1"/>
</dbReference>
<evidence type="ECO:0000256" key="9">
    <source>
        <dbReference type="SAM" id="MobiDB-lite"/>
    </source>
</evidence>
<dbReference type="Gene3D" id="3.40.50.10990">
    <property type="entry name" value="GTP cyclohydrolase II"/>
    <property type="match status" value="1"/>
</dbReference>
<dbReference type="NCBIfam" id="NF001591">
    <property type="entry name" value="PRK00393.1"/>
    <property type="match status" value="1"/>
</dbReference>
<feature type="domain" description="GTP cyclohydrolase II" evidence="10">
    <location>
        <begin position="277"/>
        <end position="415"/>
    </location>
</feature>
<evidence type="ECO:0000256" key="6">
    <source>
        <dbReference type="ARBA" id="ARBA00022801"/>
    </source>
</evidence>
<comment type="caution">
    <text evidence="11">The sequence shown here is derived from an EMBL/GenBank/DDBJ whole genome shotgun (WGS) entry which is preliminary data.</text>
</comment>
<keyword evidence="12" id="KW-1185">Reference proteome</keyword>
<evidence type="ECO:0000259" key="10">
    <source>
        <dbReference type="Pfam" id="PF00925"/>
    </source>
</evidence>
<dbReference type="EMBL" id="JAAAXW010000054">
    <property type="protein sequence ID" value="KAF9546542.1"/>
    <property type="molecule type" value="Genomic_DNA"/>
</dbReference>
<feature type="region of interest" description="Disordered" evidence="9">
    <location>
        <begin position="26"/>
        <end position="114"/>
    </location>
</feature>
<evidence type="ECO:0000256" key="7">
    <source>
        <dbReference type="ARBA" id="ARBA00023134"/>
    </source>
</evidence>
<sequence>MMTTDSQDYIPRNLMDHMNPYFAKHTHHHHHAHSHGHHSHRHHSHSHTIHTPDTTTHKGNPYPTPTPSSCSSGLQTPVPRRSSLAHTTDPLPSSTSSSAKSYNTPPATPPLSFPQTQVVTPGPVVSTSAATQPQVAAGARKEPVAWCTARARIPTPDGSEYFLHIYENSQDKKEHLAFVFGDAIRSCSLDKVQPNETEMDRVKRGAYTGRLQPIAAAADHSLTSLPVFQEQEQTSTTTTTTTVLAAAETVTATATTVLTADITATSTTTSIIQQGQKEDTVMTTAAPSTPLVRIHSECFTGEIGHSARCDCGEQLDEAIRRMKEEGAGVVVYLRQEGRGIGLGEKIKAYNLQDLGYDTVMANLLLNHGADERTYEVAQGILEDLGLDQIRLLTNNPDKIEQVERDSQIRVVERVPMMPKSWEAIEQGIEATEFEVKEGAVENKIVKGKELDRYLKVKVERMRHLIPIPGAL</sequence>
<gene>
    <name evidence="11" type="primary">RIB1_1</name>
    <name evidence="11" type="ORF">EC957_009619</name>
</gene>
<proteinExistence type="inferred from homology"/>
<dbReference type="EC" id="3.5.4.25" evidence="3"/>
<dbReference type="PANTHER" id="PTHR21327:SF29">
    <property type="entry name" value="GTP CYCLOHYDROLASE-2"/>
    <property type="match status" value="1"/>
</dbReference>
<keyword evidence="6" id="KW-0378">Hydrolase</keyword>
<reference evidence="11" key="1">
    <citation type="journal article" date="2020" name="Fungal Divers.">
        <title>Resolving the Mortierellaceae phylogeny through synthesis of multi-gene phylogenetics and phylogenomics.</title>
        <authorList>
            <person name="Vandepol N."/>
            <person name="Liber J."/>
            <person name="Desiro A."/>
            <person name="Na H."/>
            <person name="Kennedy M."/>
            <person name="Barry K."/>
            <person name="Grigoriev I.V."/>
            <person name="Miller A.N."/>
            <person name="O'Donnell K."/>
            <person name="Stajich J.E."/>
            <person name="Bonito G."/>
        </authorList>
    </citation>
    <scope>NUCLEOTIDE SEQUENCE</scope>
    <source>
        <strain evidence="11">NRRL 2591</strain>
    </source>
</reference>
<keyword evidence="7" id="KW-0342">GTP-binding</keyword>
<dbReference type="SUPFAM" id="SSF142695">
    <property type="entry name" value="RibA-like"/>
    <property type="match status" value="1"/>
</dbReference>
<dbReference type="GO" id="GO:0005525">
    <property type="term" value="F:GTP binding"/>
    <property type="evidence" value="ECO:0007669"/>
    <property type="project" value="UniProtKB-KW"/>
</dbReference>
<dbReference type="Pfam" id="PF00925">
    <property type="entry name" value="GTP_cyclohydro2"/>
    <property type="match status" value="1"/>
</dbReference>
<comment type="catalytic activity">
    <reaction evidence="8">
        <text>GTP + 4 H2O = 2,5-diamino-6-hydroxy-4-(5-phosphoribosylamino)-pyrimidine + formate + 2 phosphate + 3 H(+)</text>
        <dbReference type="Rhea" id="RHEA:23704"/>
        <dbReference type="ChEBI" id="CHEBI:15377"/>
        <dbReference type="ChEBI" id="CHEBI:15378"/>
        <dbReference type="ChEBI" id="CHEBI:15740"/>
        <dbReference type="ChEBI" id="CHEBI:37565"/>
        <dbReference type="ChEBI" id="CHEBI:43474"/>
        <dbReference type="ChEBI" id="CHEBI:58614"/>
        <dbReference type="EC" id="3.5.4.25"/>
    </reaction>
</comment>
<protein>
    <recommendedName>
        <fullName evidence="3">GTP cyclohydrolase II</fullName>
        <ecNumber evidence="3">3.5.4.25</ecNumber>
    </recommendedName>
</protein>
<evidence type="ECO:0000313" key="11">
    <source>
        <dbReference type="EMBL" id="KAF9546542.1"/>
    </source>
</evidence>
<evidence type="ECO:0000256" key="3">
    <source>
        <dbReference type="ARBA" id="ARBA00012762"/>
    </source>
</evidence>
<dbReference type="PANTHER" id="PTHR21327">
    <property type="entry name" value="GTP CYCLOHYDROLASE II-RELATED"/>
    <property type="match status" value="1"/>
</dbReference>
<evidence type="ECO:0000256" key="8">
    <source>
        <dbReference type="ARBA" id="ARBA00049295"/>
    </source>
</evidence>
<evidence type="ECO:0000256" key="5">
    <source>
        <dbReference type="ARBA" id="ARBA00022741"/>
    </source>
</evidence>